<dbReference type="Proteomes" id="UP000316092">
    <property type="component" value="Unassembled WGS sequence"/>
</dbReference>
<evidence type="ECO:0000256" key="8">
    <source>
        <dbReference type="ARBA" id="ARBA00023136"/>
    </source>
</evidence>
<proteinExistence type="predicted"/>
<keyword evidence="2" id="KW-1003">Cell membrane</keyword>
<keyword evidence="5" id="KW-0547">Nucleotide-binding</keyword>
<sequence>MQGITKTFGGVRALRGVSFDIHAGQTYHLLGENGSGKSTLIKIISGAQPPDSGVIEVRGVAHQALDALSALEAGIETVYQDLSLFPNLSVAENVALTAQLVSARGQLARPLSWSKLREVAATALERVGLPITPAFLDAPVETLPIAVRQLIAIARGIVSRASLVIMDEPTAALTQREVENLLAIIASLQQEGVSVLFVSHKLDEVFRIGGQVIVLRDGSKVADGPLSEFTPSSVAYQMTGKTLEETHYRTAAPSQEPLLEVSGLTRAGAFENVTFTLHRGEVLGITGLLDSGRNELAHALSGVRPADSGQIRLAGTAAELHTPRDGIRLGIGYVPEDRLAEGLFLDKPIRENIMVSILKRLTRGPRLDYARATADTTQLSKDLQVATPSVMLPVGALSGGNQQKVMVARWLAIGPKVLILHGPTAGVDVGSKDALYRIMQNLAAQGLGVLLISDDLPELLMNSDRIGVMHRGQLTRIAPVAELSEASLTAELLEVVPVGPAPQVGGAV</sequence>
<keyword evidence="4" id="KW-0677">Repeat</keyword>
<evidence type="ECO:0000256" key="3">
    <source>
        <dbReference type="ARBA" id="ARBA00022597"/>
    </source>
</evidence>
<dbReference type="InterPro" id="IPR003439">
    <property type="entry name" value="ABC_transporter-like_ATP-bd"/>
</dbReference>
<evidence type="ECO:0000256" key="1">
    <source>
        <dbReference type="ARBA" id="ARBA00022448"/>
    </source>
</evidence>
<dbReference type="GO" id="GO:0016887">
    <property type="term" value="F:ATP hydrolysis activity"/>
    <property type="evidence" value="ECO:0007669"/>
    <property type="project" value="InterPro"/>
</dbReference>
<dbReference type="SMART" id="SM00382">
    <property type="entry name" value="AAA"/>
    <property type="match status" value="1"/>
</dbReference>
<evidence type="ECO:0000256" key="6">
    <source>
        <dbReference type="ARBA" id="ARBA00022840"/>
    </source>
</evidence>
<dbReference type="SUPFAM" id="SSF52540">
    <property type="entry name" value="P-loop containing nucleoside triphosphate hydrolases"/>
    <property type="match status" value="2"/>
</dbReference>
<dbReference type="PANTHER" id="PTHR43790">
    <property type="entry name" value="CARBOHYDRATE TRANSPORT ATP-BINDING PROTEIN MG119-RELATED"/>
    <property type="match status" value="1"/>
</dbReference>
<keyword evidence="7" id="KW-1278">Translocase</keyword>
<reference evidence="10 11" key="1">
    <citation type="submission" date="2019-07" db="EMBL/GenBank/DDBJ databases">
        <title>Deinococcus detaillus sp. nov., isolated from humus soil in Antarctica.</title>
        <authorList>
            <person name="Zhang K."/>
        </authorList>
    </citation>
    <scope>NUCLEOTIDE SEQUENCE [LARGE SCALE GENOMIC DNA]</scope>
    <source>
        <strain evidence="10 11">H1</strain>
    </source>
</reference>
<protein>
    <submittedName>
        <fullName evidence="10">Sugar ABC transporter ATP-binding protein</fullName>
    </submittedName>
</protein>
<dbReference type="CDD" id="cd03215">
    <property type="entry name" value="ABC_Carb_Monos_II"/>
    <property type="match status" value="1"/>
</dbReference>
<dbReference type="Pfam" id="PF00005">
    <property type="entry name" value="ABC_tran"/>
    <property type="match status" value="2"/>
</dbReference>
<dbReference type="InterPro" id="IPR027417">
    <property type="entry name" value="P-loop_NTPase"/>
</dbReference>
<feature type="domain" description="ABC transporter" evidence="9">
    <location>
        <begin position="253"/>
        <end position="496"/>
    </location>
</feature>
<keyword evidence="11" id="KW-1185">Reference proteome</keyword>
<keyword evidence="8" id="KW-0472">Membrane</keyword>
<dbReference type="EMBL" id="VKDB01000039">
    <property type="protein sequence ID" value="TSA79635.1"/>
    <property type="molecule type" value="Genomic_DNA"/>
</dbReference>
<evidence type="ECO:0000256" key="2">
    <source>
        <dbReference type="ARBA" id="ARBA00022475"/>
    </source>
</evidence>
<dbReference type="AlphaFoldDB" id="A0A553UHE7"/>
<evidence type="ECO:0000256" key="5">
    <source>
        <dbReference type="ARBA" id="ARBA00022741"/>
    </source>
</evidence>
<organism evidence="10 11">
    <name type="scientific">Deinococcus detaillensis</name>
    <dbReference type="NCBI Taxonomy" id="2592048"/>
    <lineage>
        <taxon>Bacteria</taxon>
        <taxon>Thermotogati</taxon>
        <taxon>Deinococcota</taxon>
        <taxon>Deinococci</taxon>
        <taxon>Deinococcales</taxon>
        <taxon>Deinococcaceae</taxon>
        <taxon>Deinococcus</taxon>
    </lineage>
</organism>
<dbReference type="InterPro" id="IPR003593">
    <property type="entry name" value="AAA+_ATPase"/>
</dbReference>
<keyword evidence="1" id="KW-0813">Transport</keyword>
<dbReference type="OrthoDB" id="9771863at2"/>
<dbReference type="PROSITE" id="PS50893">
    <property type="entry name" value="ABC_TRANSPORTER_2"/>
    <property type="match status" value="2"/>
</dbReference>
<keyword evidence="3" id="KW-0762">Sugar transport</keyword>
<evidence type="ECO:0000256" key="4">
    <source>
        <dbReference type="ARBA" id="ARBA00022737"/>
    </source>
</evidence>
<evidence type="ECO:0000259" key="9">
    <source>
        <dbReference type="PROSITE" id="PS50893"/>
    </source>
</evidence>
<dbReference type="InterPro" id="IPR017871">
    <property type="entry name" value="ABC_transporter-like_CS"/>
</dbReference>
<dbReference type="PROSITE" id="PS00211">
    <property type="entry name" value="ABC_TRANSPORTER_1"/>
    <property type="match status" value="1"/>
</dbReference>
<keyword evidence="6 10" id="KW-0067">ATP-binding</keyword>
<dbReference type="InterPro" id="IPR050107">
    <property type="entry name" value="ABC_carbohydrate_import_ATPase"/>
</dbReference>
<evidence type="ECO:0000256" key="7">
    <source>
        <dbReference type="ARBA" id="ARBA00022967"/>
    </source>
</evidence>
<accession>A0A553UHE7</accession>
<feature type="domain" description="ABC transporter" evidence="9">
    <location>
        <begin position="1"/>
        <end position="242"/>
    </location>
</feature>
<evidence type="ECO:0000313" key="11">
    <source>
        <dbReference type="Proteomes" id="UP000316092"/>
    </source>
</evidence>
<dbReference type="CDD" id="cd03216">
    <property type="entry name" value="ABC_Carb_Monos_I"/>
    <property type="match status" value="1"/>
</dbReference>
<dbReference type="PANTHER" id="PTHR43790:SF1">
    <property type="entry name" value="XYLOSE IMPORT ATP-BINDING PROTEIN XYLG"/>
    <property type="match status" value="1"/>
</dbReference>
<comment type="caution">
    <text evidence="10">The sequence shown here is derived from an EMBL/GenBank/DDBJ whole genome shotgun (WGS) entry which is preliminary data.</text>
</comment>
<gene>
    <name evidence="10" type="ORF">FNU79_17665</name>
</gene>
<dbReference type="GO" id="GO:0005524">
    <property type="term" value="F:ATP binding"/>
    <property type="evidence" value="ECO:0007669"/>
    <property type="project" value="UniProtKB-KW"/>
</dbReference>
<evidence type="ECO:0000313" key="10">
    <source>
        <dbReference type="EMBL" id="TSA79635.1"/>
    </source>
</evidence>
<dbReference type="Gene3D" id="3.40.50.300">
    <property type="entry name" value="P-loop containing nucleotide triphosphate hydrolases"/>
    <property type="match status" value="2"/>
</dbReference>
<name>A0A553UHE7_9DEIO</name>